<feature type="chain" id="PRO_5031003939" evidence="2">
    <location>
        <begin position="17"/>
        <end position="321"/>
    </location>
</feature>
<proteinExistence type="predicted"/>
<keyword evidence="2" id="KW-0732">Signal</keyword>
<comment type="caution">
    <text evidence="3">The sequence shown here is derived from an EMBL/GenBank/DDBJ whole genome shotgun (WGS) entry which is preliminary data.</text>
</comment>
<evidence type="ECO:0000313" key="4">
    <source>
        <dbReference type="Proteomes" id="UP000574769"/>
    </source>
</evidence>
<evidence type="ECO:0000256" key="2">
    <source>
        <dbReference type="SAM" id="SignalP"/>
    </source>
</evidence>
<evidence type="ECO:0000256" key="1">
    <source>
        <dbReference type="SAM" id="MobiDB-lite"/>
    </source>
</evidence>
<dbReference type="Pfam" id="PF04338">
    <property type="entry name" value="DUF481"/>
    <property type="match status" value="1"/>
</dbReference>
<dbReference type="Proteomes" id="UP000574769">
    <property type="component" value="Unassembled WGS sequence"/>
</dbReference>
<keyword evidence="4" id="KW-1185">Reference proteome</keyword>
<evidence type="ECO:0000313" key="3">
    <source>
        <dbReference type="EMBL" id="MBB4618628.1"/>
    </source>
</evidence>
<feature type="signal peptide" evidence="2">
    <location>
        <begin position="1"/>
        <end position="16"/>
    </location>
</feature>
<reference evidence="3 4" key="1">
    <citation type="submission" date="2020-08" db="EMBL/GenBank/DDBJ databases">
        <title>Genomic Encyclopedia of Type Strains, Phase IV (KMG-IV): sequencing the most valuable type-strain genomes for metagenomic binning, comparative biology and taxonomic classification.</title>
        <authorList>
            <person name="Goeker M."/>
        </authorList>
    </citation>
    <scope>NUCLEOTIDE SEQUENCE [LARGE SCALE GENOMIC DNA]</scope>
    <source>
        <strain evidence="3 4">DSM 15867</strain>
    </source>
</reference>
<dbReference type="AlphaFoldDB" id="A0A7W7AKC3"/>
<accession>A0A7W7AKC3</accession>
<feature type="region of interest" description="Disordered" evidence="1">
    <location>
        <begin position="22"/>
        <end position="41"/>
    </location>
</feature>
<sequence>MFAVLFSALASVTVPAAPVPAVAAPAPPSPAPAQADGGLSAGGQMIPENIRAMLDAAIESGNDGEVSTIVKYARAADPMSGDAVLAIAQKWRDDREAQRRQVIRQAGFLNLWKGRAELGGFITTGNSETKGGSIILDASREGLQWRHKFRAQADFQESLGVTTREHYLLSYEPNYKFGERAYVYGASQYESDRFLGYYNRLSASTGLGYSAIKRSNLQLDVELGPGFRHTEFTDDKVESSLAGRGSVDFRWRILSGLSLTQNASAYVQKYNSTVNGTTAVNAKLMGPLSAALSYNFQYESQPPAGRQTTDTITRASLVYAF</sequence>
<name>A0A7W7AKC3_9SPHN</name>
<organism evidence="3 4">
    <name type="scientific">Sphingomonas abaci</name>
    <dbReference type="NCBI Taxonomy" id="237611"/>
    <lineage>
        <taxon>Bacteria</taxon>
        <taxon>Pseudomonadati</taxon>
        <taxon>Pseudomonadota</taxon>
        <taxon>Alphaproteobacteria</taxon>
        <taxon>Sphingomonadales</taxon>
        <taxon>Sphingomonadaceae</taxon>
        <taxon>Sphingomonas</taxon>
    </lineage>
</organism>
<dbReference type="InterPro" id="IPR007433">
    <property type="entry name" value="DUF481"/>
</dbReference>
<gene>
    <name evidence="3" type="ORF">GGQ96_002771</name>
</gene>
<dbReference type="RefSeq" id="WP_343059058.1">
    <property type="nucleotide sequence ID" value="NZ_JACHNY010000005.1"/>
</dbReference>
<protein>
    <submittedName>
        <fullName evidence="3">Putative salt-induced outer membrane protein</fullName>
    </submittedName>
</protein>
<dbReference type="EMBL" id="JACHNY010000005">
    <property type="protein sequence ID" value="MBB4618628.1"/>
    <property type="molecule type" value="Genomic_DNA"/>
</dbReference>